<dbReference type="GO" id="GO:0008811">
    <property type="term" value="F:chloramphenicol O-acetyltransferase activity"/>
    <property type="evidence" value="ECO:0007669"/>
    <property type="project" value="InterPro"/>
</dbReference>
<dbReference type="OrthoDB" id="9801766at2"/>
<dbReference type="EMBL" id="CP033459">
    <property type="protein sequence ID" value="QFQ13015.1"/>
    <property type="molecule type" value="Genomic_DNA"/>
</dbReference>
<keyword evidence="1" id="KW-0808">Transferase</keyword>
<dbReference type="Pfam" id="PF00302">
    <property type="entry name" value="CAT"/>
    <property type="match status" value="1"/>
</dbReference>
<sequence length="207" mass="23791">MKIEVNPEETSRAEAFKMWMTSPMPMVTLVKTIDVSRLLKVSRKRQIKFNVLLCWCIGKTACRIEEFYYLPTNGKLYKYEQLGINVIVKNSKGGITLCDIPFCDDISAFNSDYLRLTDEAARTCISTSIEDRMIIGTSALPQLELDCIVNQYSGIYNNPFLAWGKYRKRLFRTTLPISFQFHHAQMDGEQACAFLKNLQEEIDSVTL</sequence>
<dbReference type="SUPFAM" id="SSF52777">
    <property type="entry name" value="CoA-dependent acyltransferases"/>
    <property type="match status" value="1"/>
</dbReference>
<dbReference type="InterPro" id="IPR001707">
    <property type="entry name" value="Cmp_AcTrfase"/>
</dbReference>
<dbReference type="KEGG" id="alq:C7Y71_008275"/>
<reference evidence="1 2" key="1">
    <citation type="submission" date="2018-11" db="EMBL/GenBank/DDBJ databases">
        <authorList>
            <person name="Na S.W."/>
            <person name="Baik M."/>
        </authorList>
    </citation>
    <scope>NUCLEOTIDE SEQUENCE [LARGE SCALE GENOMIC DNA]</scope>
    <source>
        <strain evidence="1 2">E39</strain>
    </source>
</reference>
<dbReference type="RefSeq" id="WP_111899246.1">
    <property type="nucleotide sequence ID" value="NZ_CP033459.1"/>
</dbReference>
<dbReference type="Proteomes" id="UP000249375">
    <property type="component" value="Chromosome"/>
</dbReference>
<dbReference type="PANTHER" id="PTHR38474">
    <property type="entry name" value="SLR0299 PROTEIN"/>
    <property type="match status" value="1"/>
</dbReference>
<proteinExistence type="predicted"/>
<gene>
    <name evidence="1" type="ORF">C7Y71_008275</name>
</gene>
<dbReference type="AlphaFoldDB" id="A0A5P8E7L3"/>
<evidence type="ECO:0000313" key="1">
    <source>
        <dbReference type="EMBL" id="QFQ13015.1"/>
    </source>
</evidence>
<dbReference type="InterPro" id="IPR023213">
    <property type="entry name" value="CAT-like_dom_sf"/>
</dbReference>
<dbReference type="SMART" id="SM01059">
    <property type="entry name" value="CAT"/>
    <property type="match status" value="1"/>
</dbReference>
<dbReference type="NCBIfam" id="NF040637">
    <property type="entry name" value="CatA_like_2"/>
    <property type="match status" value="1"/>
</dbReference>
<name>A0A5P8E7L3_9BACT</name>
<dbReference type="PANTHER" id="PTHR38474:SF1">
    <property type="entry name" value="SLR0299 PROTEIN"/>
    <property type="match status" value="1"/>
</dbReference>
<evidence type="ECO:0000313" key="2">
    <source>
        <dbReference type="Proteomes" id="UP000249375"/>
    </source>
</evidence>
<protein>
    <submittedName>
        <fullName evidence="1">Chloramphenicol acetyltransferase</fullName>
    </submittedName>
</protein>
<dbReference type="Gene3D" id="3.30.559.10">
    <property type="entry name" value="Chloramphenicol acetyltransferase-like domain"/>
    <property type="match status" value="1"/>
</dbReference>
<keyword evidence="2" id="KW-1185">Reference proteome</keyword>
<accession>A0A5P8E7L3</accession>
<organism evidence="1 2">
    <name type="scientific">Pseudoprevotella muciniphila</name>
    <dbReference type="NCBI Taxonomy" id="2133944"/>
    <lineage>
        <taxon>Bacteria</taxon>
        <taxon>Pseudomonadati</taxon>
        <taxon>Bacteroidota</taxon>
        <taxon>Bacteroidia</taxon>
        <taxon>Bacteroidales</taxon>
        <taxon>Prevotellaceae</taxon>
        <taxon>Pseudoprevotella</taxon>
    </lineage>
</organism>